<dbReference type="GO" id="GO:0046688">
    <property type="term" value="P:response to copper ion"/>
    <property type="evidence" value="ECO:0007669"/>
    <property type="project" value="UniProtKB-UniRule"/>
</dbReference>
<dbReference type="PANTHER" id="PTHR34820:SF4">
    <property type="entry name" value="INNER MEMBRANE PROTEIN YEBZ"/>
    <property type="match status" value="1"/>
</dbReference>
<feature type="domain" description="Copper resistance protein D" evidence="7">
    <location>
        <begin position="182"/>
        <end position="280"/>
    </location>
</feature>
<evidence type="ECO:0000313" key="9">
    <source>
        <dbReference type="Proteomes" id="UP000008793"/>
    </source>
</evidence>
<keyword evidence="3 6" id="KW-0812">Transmembrane</keyword>
<comment type="function">
    <text evidence="6">Involved in copper resistance.</text>
</comment>
<keyword evidence="4 6" id="KW-1133">Transmembrane helix</keyword>
<feature type="transmembrane region" description="Helical" evidence="6">
    <location>
        <begin position="190"/>
        <end position="213"/>
    </location>
</feature>
<dbReference type="InterPro" id="IPR032694">
    <property type="entry name" value="CopC/D"/>
</dbReference>
<feature type="transmembrane region" description="Helical" evidence="6">
    <location>
        <begin position="260"/>
        <end position="284"/>
    </location>
</feature>
<keyword evidence="5 6" id="KW-0472">Membrane</keyword>
<evidence type="ECO:0000256" key="2">
    <source>
        <dbReference type="ARBA" id="ARBA00022475"/>
    </source>
</evidence>
<comment type="similarity">
    <text evidence="6">Belongs to the CopD family.</text>
</comment>
<dbReference type="Proteomes" id="UP000008793">
    <property type="component" value="Chromosome"/>
</dbReference>
<dbReference type="EMBL" id="FP236843">
    <property type="protein sequence ID" value="CAX60016.1"/>
    <property type="molecule type" value="Genomic_DNA"/>
</dbReference>
<keyword evidence="2 6" id="KW-1003">Cell membrane</keyword>
<evidence type="ECO:0000259" key="7">
    <source>
        <dbReference type="Pfam" id="PF05425"/>
    </source>
</evidence>
<evidence type="ECO:0000256" key="1">
    <source>
        <dbReference type="ARBA" id="ARBA00004651"/>
    </source>
</evidence>
<proteinExistence type="inferred from homology"/>
<keyword evidence="6" id="KW-0186">Copper</keyword>
<keyword evidence="9" id="KW-1185">Reference proteome</keyword>
<accession>D8MT59</accession>
<gene>
    <name evidence="8" type="ordered locus">EbC_24850</name>
</gene>
<feature type="transmembrane region" description="Helical" evidence="6">
    <location>
        <begin position="44"/>
        <end position="65"/>
    </location>
</feature>
<dbReference type="KEGG" id="ebi:EbC_24850"/>
<dbReference type="InterPro" id="IPR047689">
    <property type="entry name" value="CopD"/>
</dbReference>
<dbReference type="HOGENOM" id="CLU_075540_1_0_6"/>
<dbReference type="AlphaFoldDB" id="D8MT59"/>
<name>D8MT59_ERWBE</name>
<keyword evidence="6" id="KW-0997">Cell inner membrane</keyword>
<dbReference type="InterPro" id="IPR008457">
    <property type="entry name" value="Cu-R_CopD_dom"/>
</dbReference>
<dbReference type="PANTHER" id="PTHR34820">
    <property type="entry name" value="INNER MEMBRANE PROTEIN YEBZ"/>
    <property type="match status" value="1"/>
</dbReference>
<reference evidence="8 9" key="1">
    <citation type="journal article" date="2010" name="BMC Genomics">
        <title>Genome comparison of the epiphytic bacteria Erwinia billingiae and E. tasmaniensis with the pear pathogen E. pyrifoliae.</title>
        <authorList>
            <person name="Kube M."/>
            <person name="Migdoll A.M."/>
            <person name="Gehring I."/>
            <person name="Heitmann K."/>
            <person name="Mayer Y."/>
            <person name="Kuhl H."/>
            <person name="Knaust F."/>
            <person name="Geider K."/>
            <person name="Reinhardt R."/>
        </authorList>
    </citation>
    <scope>NUCLEOTIDE SEQUENCE [LARGE SCALE GENOMIC DNA]</scope>
    <source>
        <strain evidence="8 9">Eb661</strain>
    </source>
</reference>
<sequence length="287" mass="31431">MSLSTFYILCRWLHFAALMSLASGSLYTALMAPARFRSYLAGRFRLLLSCSAITALITAVMLLAAQTGLMGDGWQDLGNTDVWLAVLQTRFGQAWQWQLIAALLGVAALLLQGRIRQQLLLLSGVGQLVGLAFVGHAAMGMLQRTNQAVHLLSAAFWAGGLLPVALLMKDARQMATRYDAIRTLMRFSRYGHLAVALVVISGVINALLLLGWPPASFQLYSQLLLIKTLLVALMCAVALFNRYWLVPRFQRSGENAQHKFLLTTLAELLLSALVLLLVSVFATLEPA</sequence>
<dbReference type="eggNOG" id="COG1276">
    <property type="taxonomic scope" value="Bacteria"/>
</dbReference>
<organism evidence="9">
    <name type="scientific">Erwinia billingiae (strain Eb661)</name>
    <dbReference type="NCBI Taxonomy" id="634500"/>
    <lineage>
        <taxon>Bacteria</taxon>
        <taxon>Pseudomonadati</taxon>
        <taxon>Pseudomonadota</taxon>
        <taxon>Gammaproteobacteria</taxon>
        <taxon>Enterobacterales</taxon>
        <taxon>Erwiniaceae</taxon>
        <taxon>Erwinia</taxon>
    </lineage>
</organism>
<dbReference type="GO" id="GO:0005886">
    <property type="term" value="C:plasma membrane"/>
    <property type="evidence" value="ECO:0007669"/>
    <property type="project" value="UniProtKB-SubCell"/>
</dbReference>
<comment type="subcellular location">
    <subcellularLocation>
        <location evidence="6">Cell inner membrane</location>
        <topology evidence="6">Multi-pass membrane protein</topology>
    </subcellularLocation>
    <subcellularLocation>
        <location evidence="1">Cell membrane</location>
        <topology evidence="1">Multi-pass membrane protein</topology>
    </subcellularLocation>
</comment>
<feature type="transmembrane region" description="Helical" evidence="6">
    <location>
        <begin position="219"/>
        <end position="240"/>
    </location>
</feature>
<dbReference type="RefSeq" id="WP_013202502.1">
    <property type="nucleotide sequence ID" value="NC_014306.1"/>
</dbReference>
<evidence type="ECO:0000256" key="3">
    <source>
        <dbReference type="ARBA" id="ARBA00022692"/>
    </source>
</evidence>
<evidence type="ECO:0000313" key="8">
    <source>
        <dbReference type="EMBL" id="CAX60016.1"/>
    </source>
</evidence>
<dbReference type="GO" id="GO:0006825">
    <property type="term" value="P:copper ion transport"/>
    <property type="evidence" value="ECO:0007669"/>
    <property type="project" value="InterPro"/>
</dbReference>
<protein>
    <recommendedName>
        <fullName evidence="6">Copper resistance protein D</fullName>
    </recommendedName>
</protein>
<feature type="transmembrane region" description="Helical" evidence="6">
    <location>
        <begin position="148"/>
        <end position="169"/>
    </location>
</feature>
<dbReference type="STRING" id="634500.EbC_24850"/>
<feature type="transmembrane region" description="Helical" evidence="6">
    <location>
        <begin position="94"/>
        <end position="112"/>
    </location>
</feature>
<feature type="transmembrane region" description="Helical" evidence="6">
    <location>
        <begin position="12"/>
        <end position="32"/>
    </location>
</feature>
<evidence type="ECO:0000256" key="6">
    <source>
        <dbReference type="RuleBase" id="RU369037"/>
    </source>
</evidence>
<feature type="transmembrane region" description="Helical" evidence="6">
    <location>
        <begin position="119"/>
        <end position="142"/>
    </location>
</feature>
<dbReference type="NCBIfam" id="NF033808">
    <property type="entry name" value="copper_CopD"/>
    <property type="match status" value="1"/>
</dbReference>
<evidence type="ECO:0000256" key="4">
    <source>
        <dbReference type="ARBA" id="ARBA00022989"/>
    </source>
</evidence>
<dbReference type="GeneID" id="90512477"/>
<evidence type="ECO:0000256" key="5">
    <source>
        <dbReference type="ARBA" id="ARBA00023136"/>
    </source>
</evidence>
<dbReference type="Pfam" id="PF05425">
    <property type="entry name" value="CopD"/>
    <property type="match status" value="1"/>
</dbReference>